<evidence type="ECO:0000256" key="2">
    <source>
        <dbReference type="PROSITE-ProRule" id="PRU01091"/>
    </source>
</evidence>
<evidence type="ECO:0000256" key="4">
    <source>
        <dbReference type="SAM" id="Phobius"/>
    </source>
</evidence>
<dbReference type="GO" id="GO:0003677">
    <property type="term" value="F:DNA binding"/>
    <property type="evidence" value="ECO:0007669"/>
    <property type="project" value="UniProtKB-UniRule"/>
</dbReference>
<dbReference type="EMBL" id="JAAAWO010000001">
    <property type="protein sequence ID" value="NDW13939.1"/>
    <property type="molecule type" value="Genomic_DNA"/>
</dbReference>
<dbReference type="InterPro" id="IPR036388">
    <property type="entry name" value="WH-like_DNA-bd_sf"/>
</dbReference>
<dbReference type="InterPro" id="IPR001867">
    <property type="entry name" value="OmpR/PhoB-type_DNA-bd"/>
</dbReference>
<name>A0A6N9TEH6_9ALTE</name>
<evidence type="ECO:0000256" key="3">
    <source>
        <dbReference type="SAM" id="MobiDB-lite"/>
    </source>
</evidence>
<evidence type="ECO:0000313" key="6">
    <source>
        <dbReference type="EMBL" id="NDW13939.1"/>
    </source>
</evidence>
<dbReference type="PANTHER" id="PTHR12558:SF13">
    <property type="entry name" value="CELL DIVISION CYCLE PROTEIN 27 HOMOLOG"/>
    <property type="match status" value="1"/>
</dbReference>
<feature type="domain" description="OmpR/PhoB-type" evidence="5">
    <location>
        <begin position="1"/>
        <end position="65"/>
    </location>
</feature>
<dbReference type="InterPro" id="IPR016032">
    <property type="entry name" value="Sig_transdc_resp-reg_C-effctor"/>
</dbReference>
<keyword evidence="7" id="KW-1185">Reference proteome</keyword>
<protein>
    <recommendedName>
        <fullName evidence="5">OmpR/PhoB-type domain-containing protein</fullName>
    </recommendedName>
</protein>
<dbReference type="GO" id="GO:0000160">
    <property type="term" value="P:phosphorelay signal transduction system"/>
    <property type="evidence" value="ECO:0007669"/>
    <property type="project" value="InterPro"/>
</dbReference>
<dbReference type="Proteomes" id="UP000471381">
    <property type="component" value="Unassembled WGS sequence"/>
</dbReference>
<dbReference type="SMART" id="SM00028">
    <property type="entry name" value="TPR"/>
    <property type="match status" value="3"/>
</dbReference>
<keyword evidence="1 2" id="KW-0238">DNA-binding</keyword>
<gene>
    <name evidence="6" type="ORF">GTQ48_00135</name>
</gene>
<feature type="DNA-binding region" description="OmpR/PhoB-type" evidence="2">
    <location>
        <begin position="1"/>
        <end position="65"/>
    </location>
</feature>
<feature type="compositionally biased region" description="Polar residues" evidence="3">
    <location>
        <begin position="125"/>
        <end position="141"/>
    </location>
</feature>
<dbReference type="GO" id="GO:0006355">
    <property type="term" value="P:regulation of DNA-templated transcription"/>
    <property type="evidence" value="ECO:0007669"/>
    <property type="project" value="InterPro"/>
</dbReference>
<dbReference type="InterPro" id="IPR019734">
    <property type="entry name" value="TPR_rpt"/>
</dbReference>
<dbReference type="InterPro" id="IPR011990">
    <property type="entry name" value="TPR-like_helical_dom_sf"/>
</dbReference>
<feature type="region of interest" description="Disordered" evidence="3">
    <location>
        <begin position="125"/>
        <end position="161"/>
    </location>
</feature>
<dbReference type="Gene3D" id="1.25.40.10">
    <property type="entry name" value="Tetratricopeptide repeat domain"/>
    <property type="match status" value="2"/>
</dbReference>
<keyword evidence="4" id="KW-0812">Transmembrane</keyword>
<dbReference type="Gene3D" id="3.40.50.10070">
    <property type="entry name" value="TolB, N-terminal domain"/>
    <property type="match status" value="1"/>
</dbReference>
<dbReference type="SMART" id="SM00862">
    <property type="entry name" value="Trans_reg_C"/>
    <property type="match status" value="1"/>
</dbReference>
<comment type="caution">
    <text evidence="6">The sequence shown here is derived from an EMBL/GenBank/DDBJ whole genome shotgun (WGS) entry which is preliminary data.</text>
</comment>
<evidence type="ECO:0000313" key="7">
    <source>
        <dbReference type="Proteomes" id="UP000471381"/>
    </source>
</evidence>
<evidence type="ECO:0000259" key="5">
    <source>
        <dbReference type="PROSITE" id="PS51755"/>
    </source>
</evidence>
<dbReference type="PANTHER" id="PTHR12558">
    <property type="entry name" value="CELL DIVISION CYCLE 16,23,27"/>
    <property type="match status" value="1"/>
</dbReference>
<dbReference type="Pfam" id="PF00486">
    <property type="entry name" value="Trans_reg_C"/>
    <property type="match status" value="1"/>
</dbReference>
<sequence>MLKVLAEHAPEAVSREHMHKMVWGERIVVDEALSRVISQLRHALNDNKSKRLIKTIPKLGYKLAVTPVELSVAMNSSNNQLSNMPSANKSSLSTPTTQAAVNMNAETGGNTEEQSLGQNRALNRNQNQKSATTSIEGSASLINEDANKDSSRDSNTGSSQKSTLKKNQSLWLLAGVLVVAVIAIAITWVFTGSDNPLVDSTKQSSLESNSIAILPFSQISDDTDSSYISLGLTEEIISSLSTTPGFNVPSRYSTLALTKKGLSLADIATALNVNYALEGSVRRINQSFRISVRLIAPFEDKALWTAQFDVTNNDLLKVQLEISNAIIAQVSSSHSSSKRPIKAGITDNAAAYQAYLKGTYWWMNGTTSEWFSKAEAAFLDAVNYDPAFSAAYGSLAYIYARYNFYDLYIPQEQAVPKARAAIDNALRLNPNDANAHNATAILATLSFDFKKATASLNRVLSKDANNATSLYLHSELALAQLSPDRALSFAQQAREIEPLSPWVNVNLAIVHYWRGETTQALAALDNALELDSAYTWAYVWKARVLALQGNNNDAIDVMEACLTIDPFSTINAAYLGTLYSLKGNANKANQWFTHTASLLGDTTTARFWKTHGDRLEREAISNTDIALMEPLLQKQTQAFSVIPMLTEGYIATQQENVGFDVIRAHFPSLNTVNPMVNSHNAEAALALLQLSSQSVPNISKALTTFINAYPVWAKRTGFKDRFEKAVSD</sequence>
<dbReference type="SUPFAM" id="SSF48452">
    <property type="entry name" value="TPR-like"/>
    <property type="match status" value="1"/>
</dbReference>
<evidence type="ECO:0000256" key="1">
    <source>
        <dbReference type="ARBA" id="ARBA00023125"/>
    </source>
</evidence>
<accession>A0A6N9TEH6</accession>
<keyword evidence="4" id="KW-0472">Membrane</keyword>
<dbReference type="CDD" id="cd00383">
    <property type="entry name" value="trans_reg_C"/>
    <property type="match status" value="1"/>
</dbReference>
<dbReference type="SUPFAM" id="SSF46894">
    <property type="entry name" value="C-terminal effector domain of the bipartite response regulators"/>
    <property type="match status" value="1"/>
</dbReference>
<dbReference type="PROSITE" id="PS51755">
    <property type="entry name" value="OMPR_PHOB"/>
    <property type="match status" value="1"/>
</dbReference>
<dbReference type="AlphaFoldDB" id="A0A6N9TEH6"/>
<keyword evidence="4" id="KW-1133">Transmembrane helix</keyword>
<organism evidence="6 7">
    <name type="scientific">Alteromonas genovensis</name>
    <dbReference type="NCBI Taxonomy" id="471225"/>
    <lineage>
        <taxon>Bacteria</taxon>
        <taxon>Pseudomonadati</taxon>
        <taxon>Pseudomonadota</taxon>
        <taxon>Gammaproteobacteria</taxon>
        <taxon>Alteromonadales</taxon>
        <taxon>Alteromonadaceae</taxon>
        <taxon>Alteromonas/Salinimonas group</taxon>
        <taxon>Alteromonas</taxon>
    </lineage>
</organism>
<feature type="transmembrane region" description="Helical" evidence="4">
    <location>
        <begin position="170"/>
        <end position="190"/>
    </location>
</feature>
<reference evidence="6 7" key="1">
    <citation type="submission" date="2020-01" db="EMBL/GenBank/DDBJ databases">
        <title>Genomes of bacteria type strains.</title>
        <authorList>
            <person name="Chen J."/>
            <person name="Zhu S."/>
            <person name="Yang J."/>
        </authorList>
    </citation>
    <scope>NUCLEOTIDE SEQUENCE [LARGE SCALE GENOMIC DNA]</scope>
    <source>
        <strain evidence="6 7">LMG 24078</strain>
    </source>
</reference>
<dbReference type="Gene3D" id="1.10.10.10">
    <property type="entry name" value="Winged helix-like DNA-binding domain superfamily/Winged helix DNA-binding domain"/>
    <property type="match status" value="1"/>
</dbReference>
<proteinExistence type="predicted"/>